<gene>
    <name evidence="2" type="ORF">ENR59_06820</name>
</gene>
<protein>
    <submittedName>
        <fullName evidence="2">DUF3859 domain-containing protein</fullName>
    </submittedName>
</protein>
<organism evidence="2">
    <name type="scientific">Fundidesulfovibrio putealis</name>
    <dbReference type="NCBI Taxonomy" id="270496"/>
    <lineage>
        <taxon>Bacteria</taxon>
        <taxon>Pseudomonadati</taxon>
        <taxon>Thermodesulfobacteriota</taxon>
        <taxon>Desulfovibrionia</taxon>
        <taxon>Desulfovibrionales</taxon>
        <taxon>Desulfovibrionaceae</taxon>
        <taxon>Fundidesulfovibrio</taxon>
    </lineage>
</organism>
<dbReference type="Gene3D" id="2.60.40.2390">
    <property type="match status" value="1"/>
</dbReference>
<reference evidence="2" key="1">
    <citation type="journal article" date="2020" name="mSystems">
        <title>Genome- and Community-Level Interaction Insights into Carbon Utilization and Element Cycling Functions of Hydrothermarchaeota in Hydrothermal Sediment.</title>
        <authorList>
            <person name="Zhou Z."/>
            <person name="Liu Y."/>
            <person name="Xu W."/>
            <person name="Pan J."/>
            <person name="Luo Z.H."/>
            <person name="Li M."/>
        </authorList>
    </citation>
    <scope>NUCLEOTIDE SEQUENCE [LARGE SCALE GENOMIC DNA]</scope>
    <source>
        <strain evidence="2">SpSt-413</strain>
    </source>
</reference>
<proteinExistence type="predicted"/>
<evidence type="ECO:0000313" key="2">
    <source>
        <dbReference type="EMBL" id="HGG92649.1"/>
    </source>
</evidence>
<dbReference type="AlphaFoldDB" id="A0A7C4EIY5"/>
<feature type="domain" description="DUF3859" evidence="1">
    <location>
        <begin position="64"/>
        <end position="164"/>
    </location>
</feature>
<dbReference type="EMBL" id="DSRP01000472">
    <property type="protein sequence ID" value="HGG92649.1"/>
    <property type="molecule type" value="Genomic_DNA"/>
</dbReference>
<dbReference type="InterPro" id="IPR024331">
    <property type="entry name" value="DUF3859"/>
</dbReference>
<evidence type="ECO:0000259" key="1">
    <source>
        <dbReference type="Pfam" id="PF12975"/>
    </source>
</evidence>
<comment type="caution">
    <text evidence="2">The sequence shown here is derived from an EMBL/GenBank/DDBJ whole genome shotgun (WGS) entry which is preliminary data.</text>
</comment>
<accession>A0A7C4EIY5</accession>
<sequence length="169" mass="18464">MSAPTRGAASLPHPYQSEVRMRTFNTLALVLAASLALSACSMIGLGESEGTLKITEYGVYKNGELVMRTNGIYKTLGTTFGMRVTLVDPKGKPVKARIRTMTPGLLDPAKSEPQLEYDTATTLVPGQTYDVFFTFSQPWELAPGLWELKVETESGQSVSQTFDVYSPDM</sequence>
<dbReference type="Pfam" id="PF12975">
    <property type="entry name" value="DUF3859"/>
    <property type="match status" value="1"/>
</dbReference>
<name>A0A7C4EIY5_9BACT</name>